<keyword evidence="2" id="KW-1185">Reference proteome</keyword>
<dbReference type="AlphaFoldDB" id="A0A067SGA1"/>
<protein>
    <submittedName>
        <fullName evidence="1">Uncharacterized protein</fullName>
    </submittedName>
</protein>
<evidence type="ECO:0000313" key="2">
    <source>
        <dbReference type="Proteomes" id="UP000027222"/>
    </source>
</evidence>
<reference evidence="2" key="1">
    <citation type="journal article" date="2014" name="Proc. Natl. Acad. Sci. U.S.A.">
        <title>Extensive sampling of basidiomycete genomes demonstrates inadequacy of the white-rot/brown-rot paradigm for wood decay fungi.</title>
        <authorList>
            <person name="Riley R."/>
            <person name="Salamov A.A."/>
            <person name="Brown D.W."/>
            <person name="Nagy L.G."/>
            <person name="Floudas D."/>
            <person name="Held B.W."/>
            <person name="Levasseur A."/>
            <person name="Lombard V."/>
            <person name="Morin E."/>
            <person name="Otillar R."/>
            <person name="Lindquist E.A."/>
            <person name="Sun H."/>
            <person name="LaButti K.M."/>
            <person name="Schmutz J."/>
            <person name="Jabbour D."/>
            <person name="Luo H."/>
            <person name="Baker S.E."/>
            <person name="Pisabarro A.G."/>
            <person name="Walton J.D."/>
            <person name="Blanchette R.A."/>
            <person name="Henrissat B."/>
            <person name="Martin F."/>
            <person name="Cullen D."/>
            <person name="Hibbett D.S."/>
            <person name="Grigoriev I.V."/>
        </authorList>
    </citation>
    <scope>NUCLEOTIDE SEQUENCE [LARGE SCALE GENOMIC DNA]</scope>
    <source>
        <strain evidence="2">CBS 339.88</strain>
    </source>
</reference>
<organism evidence="1 2">
    <name type="scientific">Galerina marginata (strain CBS 339.88)</name>
    <dbReference type="NCBI Taxonomy" id="685588"/>
    <lineage>
        <taxon>Eukaryota</taxon>
        <taxon>Fungi</taxon>
        <taxon>Dikarya</taxon>
        <taxon>Basidiomycota</taxon>
        <taxon>Agaricomycotina</taxon>
        <taxon>Agaricomycetes</taxon>
        <taxon>Agaricomycetidae</taxon>
        <taxon>Agaricales</taxon>
        <taxon>Agaricineae</taxon>
        <taxon>Strophariaceae</taxon>
        <taxon>Galerina</taxon>
    </lineage>
</organism>
<dbReference type="EMBL" id="KL142420">
    <property type="protein sequence ID" value="KDR66784.1"/>
    <property type="molecule type" value="Genomic_DNA"/>
</dbReference>
<accession>A0A067SGA1</accession>
<sequence length="149" mass="16854">MRRSRSRRLGRRALQVDELTPVGRCCKPAIEFFGRRVYQLRSPSPALASPFFLFTGSWAHVCSSSTSTPTSQLHPPALSHQQPAHPVLLTPGIAYFSSRPQPRRVRCLIIQSFFRLNVQLSTLITRLPTLNRVILLWLFLSLACLVLSD</sequence>
<evidence type="ECO:0000313" key="1">
    <source>
        <dbReference type="EMBL" id="KDR66784.1"/>
    </source>
</evidence>
<proteinExistence type="predicted"/>
<dbReference type="HOGENOM" id="CLU_1749799_0_0_1"/>
<name>A0A067SGA1_GALM3</name>
<gene>
    <name evidence="1" type="ORF">GALMADRAFT_1140536</name>
</gene>
<dbReference type="Proteomes" id="UP000027222">
    <property type="component" value="Unassembled WGS sequence"/>
</dbReference>